<keyword evidence="3" id="KW-1185">Reference proteome</keyword>
<sequence length="817" mass="91146">MSFDARYKDYEPIETDTLPAKFFGCFKLLDLTFAPANDYTIIRTIDGHSLELVCDGDDDGKRKKQPVVDAGYQKAIWELREHHLRYCPSQDRLWRRDVDDEDHPGPRRILNSWHPVKSIEDEYGIGSRSNDGRRNPNMSAAIFREAKRSRWFPQVERGLRCDPCVWIRQSGKIVELRNENDIAVTQTLDPRGMGNAVVDQAWQIARWLTVDEHSARNLIRLFATPWLEAFKQLTFVLSGHGGDGKTLIMRQAVMGVLGSERVFPGFSVAQYCASGGYTLNRESMNDAMDGKAFAYDDEACEVSEPMLPSLRALSTGSEMQARVTGGKYRTVTPTATMVILTNMAFADSTENSDRRRFVKIEMHQAAGRSYDEYHAIELFCKKHPAAFYVASARLWAESEEPDMVNLSPARQISDEMYWLITEIQDNESQYGQPIASRNGYRDQFHTSIPASLLDLLGLKNSTTTVFPGGQQRVVRVADQARFDVYANALASDVDEPDETQSLAVQAAAMPGVDSLQPIEIGGDTCRDNAQLVESLCGGQVGFAPCEGREKKAGEFDEKVSLSWKRLNRDMEHRSSADTVRLDQTRYCVPLLGRMFVIDCDDAKQSGEPHGFQVLQAQVGEYGSPALPSTLAVRSPHGMHLYYQLPANVDIGRLKNAVHPDGLPIDLRVSGKGYVLGPGSVANGGRYQLVDVPDDGEHVPEATPQLLQFLEREYMDSTQLPASAATGNRVLPGLDEIMRAPASVPVGRRSGGRPDMSPVPEGARNDTLHSWAYGRLLHHPDNERQIERDLYERGHASGLQDAELATIWKSIKRHQGKA</sequence>
<dbReference type="RefSeq" id="WP_033493744.1">
    <property type="nucleotide sequence ID" value="NZ_JDUU01000010.1"/>
</dbReference>
<dbReference type="InterPro" id="IPR015330">
    <property type="entry name" value="DNA_primase/pol_bifunc_N"/>
</dbReference>
<evidence type="ECO:0000313" key="2">
    <source>
        <dbReference type="EMBL" id="KFI51717.1"/>
    </source>
</evidence>
<comment type="caution">
    <text evidence="2">The sequence shown here is derived from an EMBL/GenBank/DDBJ whole genome shotgun (WGS) entry which is preliminary data.</text>
</comment>
<accession>A0A086ZYW7</accession>
<evidence type="ECO:0000259" key="1">
    <source>
        <dbReference type="SMART" id="SM00943"/>
    </source>
</evidence>
<dbReference type="STRING" id="1437608.GCA_000771645_00271"/>
<gene>
    <name evidence="2" type="ORF">BBIA_0630</name>
</gene>
<dbReference type="Pfam" id="PF09250">
    <property type="entry name" value="Prim-Pol"/>
    <property type="match status" value="1"/>
</dbReference>
<dbReference type="SUPFAM" id="SSF56747">
    <property type="entry name" value="Prim-pol domain"/>
    <property type="match status" value="1"/>
</dbReference>
<dbReference type="Proteomes" id="UP000029108">
    <property type="component" value="Unassembled WGS sequence"/>
</dbReference>
<name>A0A086ZYW7_9BIFI</name>
<dbReference type="AlphaFoldDB" id="A0A086ZYW7"/>
<dbReference type="OrthoDB" id="3218228at2"/>
<reference evidence="2 3" key="1">
    <citation type="submission" date="2014-03" db="EMBL/GenBank/DDBJ databases">
        <title>Genomics of Bifidobacteria.</title>
        <authorList>
            <person name="Ventura M."/>
            <person name="Milani C."/>
            <person name="Lugli G.A."/>
        </authorList>
    </citation>
    <scope>NUCLEOTIDE SEQUENCE [LARGE SCALE GENOMIC DNA]</scope>
    <source>
        <strain evidence="2 3">DSM 23969</strain>
    </source>
</reference>
<organism evidence="2 3">
    <name type="scientific">Bifidobacterium biavatii DSM 23969</name>
    <dbReference type="NCBI Taxonomy" id="1437608"/>
    <lineage>
        <taxon>Bacteria</taxon>
        <taxon>Bacillati</taxon>
        <taxon>Actinomycetota</taxon>
        <taxon>Actinomycetes</taxon>
        <taxon>Bifidobacteriales</taxon>
        <taxon>Bifidobacteriaceae</taxon>
        <taxon>Bifidobacterium</taxon>
    </lineage>
</organism>
<protein>
    <submittedName>
        <fullName evidence="2">Phage primase</fullName>
    </submittedName>
</protein>
<dbReference type="SMART" id="SM00943">
    <property type="entry name" value="Prim-Pol"/>
    <property type="match status" value="1"/>
</dbReference>
<dbReference type="EMBL" id="JGYN01000008">
    <property type="protein sequence ID" value="KFI51717.1"/>
    <property type="molecule type" value="Genomic_DNA"/>
</dbReference>
<proteinExistence type="predicted"/>
<dbReference type="eggNOG" id="COG3378">
    <property type="taxonomic scope" value="Bacteria"/>
</dbReference>
<feature type="domain" description="DNA primase/polymerase bifunctional N-terminal" evidence="1">
    <location>
        <begin position="503"/>
        <end position="705"/>
    </location>
</feature>
<evidence type="ECO:0000313" key="3">
    <source>
        <dbReference type="Proteomes" id="UP000029108"/>
    </source>
</evidence>